<dbReference type="AlphaFoldDB" id="E9GDD3"/>
<dbReference type="eggNOG" id="KOG1911">
    <property type="taxonomic scope" value="Eukaryota"/>
</dbReference>
<dbReference type="CDD" id="cd00034">
    <property type="entry name" value="CSD"/>
    <property type="match status" value="1"/>
</dbReference>
<evidence type="ECO:0000256" key="2">
    <source>
        <dbReference type="ARBA" id="ARBA00022737"/>
    </source>
</evidence>
<feature type="domain" description="Chromo" evidence="5">
    <location>
        <begin position="108"/>
        <end position="166"/>
    </location>
</feature>
<dbReference type="PhylomeDB" id="E9GDD3"/>
<dbReference type="GO" id="GO:0005634">
    <property type="term" value="C:nucleus"/>
    <property type="evidence" value="ECO:0007669"/>
    <property type="project" value="UniProtKB-SubCell"/>
</dbReference>
<dbReference type="GO" id="GO:0031507">
    <property type="term" value="P:heterochromatin formation"/>
    <property type="evidence" value="ECO:0000318"/>
    <property type="project" value="GO_Central"/>
</dbReference>
<feature type="region of interest" description="Disordered" evidence="4">
    <location>
        <begin position="1"/>
        <end position="30"/>
    </location>
</feature>
<dbReference type="InterPro" id="IPR051219">
    <property type="entry name" value="Heterochromatin_chromo-domain"/>
</dbReference>
<organism evidence="6 7">
    <name type="scientific">Daphnia pulex</name>
    <name type="common">Water flea</name>
    <dbReference type="NCBI Taxonomy" id="6669"/>
    <lineage>
        <taxon>Eukaryota</taxon>
        <taxon>Metazoa</taxon>
        <taxon>Ecdysozoa</taxon>
        <taxon>Arthropoda</taxon>
        <taxon>Crustacea</taxon>
        <taxon>Branchiopoda</taxon>
        <taxon>Diplostraca</taxon>
        <taxon>Cladocera</taxon>
        <taxon>Anomopoda</taxon>
        <taxon>Daphniidae</taxon>
        <taxon>Daphnia</taxon>
    </lineage>
</organism>
<dbReference type="STRING" id="6669.E9GDD3"/>
<evidence type="ECO:0000259" key="5">
    <source>
        <dbReference type="PROSITE" id="PS50013"/>
    </source>
</evidence>
<evidence type="ECO:0000256" key="4">
    <source>
        <dbReference type="SAM" id="MobiDB-lite"/>
    </source>
</evidence>
<feature type="compositionally biased region" description="Basic and acidic residues" evidence="4">
    <location>
        <begin position="18"/>
        <end position="30"/>
    </location>
</feature>
<name>E9GDD3_DAPPU</name>
<dbReference type="InterPro" id="IPR008251">
    <property type="entry name" value="Chromo_shadow_dom"/>
</dbReference>
<dbReference type="PANTHER" id="PTHR22812">
    <property type="entry name" value="CHROMOBOX PROTEIN"/>
    <property type="match status" value="1"/>
</dbReference>
<dbReference type="InterPro" id="IPR016197">
    <property type="entry name" value="Chromo-like_dom_sf"/>
</dbReference>
<accession>E9GDD3</accession>
<dbReference type="PROSITE" id="PS50013">
    <property type="entry name" value="CHROMO_2"/>
    <property type="match status" value="1"/>
</dbReference>
<evidence type="ECO:0000256" key="3">
    <source>
        <dbReference type="ARBA" id="ARBA00023242"/>
    </source>
</evidence>
<dbReference type="KEGG" id="dpx:DAPPUDRAFT_230770"/>
<keyword evidence="2" id="KW-0677">Repeat</keyword>
<dbReference type="FunCoup" id="E9GDD3">
    <property type="interactions" value="1371"/>
</dbReference>
<dbReference type="Pfam" id="PF01393">
    <property type="entry name" value="Chromo_shadow"/>
    <property type="match status" value="1"/>
</dbReference>
<comment type="subcellular location">
    <subcellularLocation>
        <location evidence="1">Nucleus</location>
    </subcellularLocation>
</comment>
<dbReference type="InParanoid" id="E9GDD3"/>
<gene>
    <name evidence="6" type="ORF">DAPPUDRAFT_230770</name>
</gene>
<sequence length="172" mass="19758">MERIEKATQDEGTVEDATVEKITDRRERKSNGCVEYPLKQKDCNDEYNTREPEKNFGCALVSAYENISITRKEEGGLKKRKVEKRKRSAASVVKENIPVTLVGFGRNLEPEKIVGATNRTGELQFLMKWKSIDDIDLVPAKEANKICPEIVIEFYEDRIKWGDEYVDEGRVL</sequence>
<dbReference type="Gene3D" id="2.40.50.40">
    <property type="match status" value="2"/>
</dbReference>
<dbReference type="Proteomes" id="UP000000305">
    <property type="component" value="Unassembled WGS sequence"/>
</dbReference>
<dbReference type="OMA" id="IDAYWKR"/>
<reference evidence="6 7" key="1">
    <citation type="journal article" date="2011" name="Science">
        <title>The ecoresponsive genome of Daphnia pulex.</title>
        <authorList>
            <person name="Colbourne J.K."/>
            <person name="Pfrender M.E."/>
            <person name="Gilbert D."/>
            <person name="Thomas W.K."/>
            <person name="Tucker A."/>
            <person name="Oakley T.H."/>
            <person name="Tokishita S."/>
            <person name="Aerts A."/>
            <person name="Arnold G.J."/>
            <person name="Basu M.K."/>
            <person name="Bauer D.J."/>
            <person name="Caceres C.E."/>
            <person name="Carmel L."/>
            <person name="Casola C."/>
            <person name="Choi J.H."/>
            <person name="Detter J.C."/>
            <person name="Dong Q."/>
            <person name="Dusheyko S."/>
            <person name="Eads B.D."/>
            <person name="Frohlich T."/>
            <person name="Geiler-Samerotte K.A."/>
            <person name="Gerlach D."/>
            <person name="Hatcher P."/>
            <person name="Jogdeo S."/>
            <person name="Krijgsveld J."/>
            <person name="Kriventseva E.V."/>
            <person name="Kultz D."/>
            <person name="Laforsch C."/>
            <person name="Lindquist E."/>
            <person name="Lopez J."/>
            <person name="Manak J.R."/>
            <person name="Muller J."/>
            <person name="Pangilinan J."/>
            <person name="Patwardhan R.P."/>
            <person name="Pitluck S."/>
            <person name="Pritham E.J."/>
            <person name="Rechtsteiner A."/>
            <person name="Rho M."/>
            <person name="Rogozin I.B."/>
            <person name="Sakarya O."/>
            <person name="Salamov A."/>
            <person name="Schaack S."/>
            <person name="Shapiro H."/>
            <person name="Shiga Y."/>
            <person name="Skalitzky C."/>
            <person name="Smith Z."/>
            <person name="Souvorov A."/>
            <person name="Sung W."/>
            <person name="Tang Z."/>
            <person name="Tsuchiya D."/>
            <person name="Tu H."/>
            <person name="Vos H."/>
            <person name="Wang M."/>
            <person name="Wolf Y.I."/>
            <person name="Yamagata H."/>
            <person name="Yamada T."/>
            <person name="Ye Y."/>
            <person name="Shaw J.R."/>
            <person name="Andrews J."/>
            <person name="Crease T.J."/>
            <person name="Tang H."/>
            <person name="Lucas S.M."/>
            <person name="Robertson H.M."/>
            <person name="Bork P."/>
            <person name="Koonin E.V."/>
            <person name="Zdobnov E.M."/>
            <person name="Grigoriev I.V."/>
            <person name="Lynch M."/>
            <person name="Boore J.L."/>
        </authorList>
    </citation>
    <scope>NUCLEOTIDE SEQUENCE [LARGE SCALE GENOMIC DNA]</scope>
</reference>
<keyword evidence="3" id="KW-0539">Nucleus</keyword>
<protein>
    <recommendedName>
        <fullName evidence="5">Chromo domain-containing protein</fullName>
    </recommendedName>
</protein>
<dbReference type="SUPFAM" id="SSF54160">
    <property type="entry name" value="Chromo domain-like"/>
    <property type="match status" value="2"/>
</dbReference>
<dbReference type="InterPro" id="IPR000953">
    <property type="entry name" value="Chromo/chromo_shadow_dom"/>
</dbReference>
<proteinExistence type="predicted"/>
<dbReference type="HOGENOM" id="CLU_045874_1_2_1"/>
<dbReference type="OrthoDB" id="433924at2759"/>
<dbReference type="SMART" id="SM00300">
    <property type="entry name" value="ChSh"/>
    <property type="match status" value="1"/>
</dbReference>
<keyword evidence="7" id="KW-1185">Reference proteome</keyword>
<evidence type="ECO:0000256" key="1">
    <source>
        <dbReference type="ARBA" id="ARBA00004123"/>
    </source>
</evidence>
<dbReference type="GO" id="GO:0005721">
    <property type="term" value="C:pericentric heterochromatin"/>
    <property type="evidence" value="ECO:0000318"/>
    <property type="project" value="GO_Central"/>
</dbReference>
<dbReference type="FunFam" id="2.40.50.40:FF:000031">
    <property type="entry name" value="Heterochromatin protein 1"/>
    <property type="match status" value="1"/>
</dbReference>
<evidence type="ECO:0000313" key="7">
    <source>
        <dbReference type="Proteomes" id="UP000000305"/>
    </source>
</evidence>
<dbReference type="GO" id="GO:0003682">
    <property type="term" value="F:chromatin binding"/>
    <property type="evidence" value="ECO:0000318"/>
    <property type="project" value="GO_Central"/>
</dbReference>
<dbReference type="EMBL" id="GL732540">
    <property type="protein sequence ID" value="EFX82497.1"/>
    <property type="molecule type" value="Genomic_DNA"/>
</dbReference>
<evidence type="ECO:0000313" key="6">
    <source>
        <dbReference type="EMBL" id="EFX82497.1"/>
    </source>
</evidence>